<keyword evidence="1" id="KW-1133">Transmembrane helix</keyword>
<evidence type="ECO:0000313" key="3">
    <source>
        <dbReference type="Proteomes" id="UP001203058"/>
    </source>
</evidence>
<reference evidence="2 3" key="1">
    <citation type="submission" date="2022-03" db="EMBL/GenBank/DDBJ databases">
        <authorList>
            <person name="Jo J.-H."/>
            <person name="Im W.-T."/>
        </authorList>
    </citation>
    <scope>NUCLEOTIDE SEQUENCE [LARGE SCALE GENOMIC DNA]</scope>
    <source>
        <strain evidence="2 3">SM33</strain>
    </source>
</reference>
<feature type="transmembrane region" description="Helical" evidence="1">
    <location>
        <begin position="153"/>
        <end position="178"/>
    </location>
</feature>
<organism evidence="2 3">
    <name type="scientific">Sphingomonas telluris</name>
    <dbReference type="NCBI Taxonomy" id="2907998"/>
    <lineage>
        <taxon>Bacteria</taxon>
        <taxon>Pseudomonadati</taxon>
        <taxon>Pseudomonadota</taxon>
        <taxon>Alphaproteobacteria</taxon>
        <taxon>Sphingomonadales</taxon>
        <taxon>Sphingomonadaceae</taxon>
        <taxon>Sphingomonas</taxon>
    </lineage>
</organism>
<sequence>MSDQARKFVIGGAGVLIILLALGTAALPLQRHLEGRLVVGWLLVAAGAIELVAAFARRIHRPSASVAGGATVLAGLRLVLDPGAGFFPVLNLVILWLVVRSAALAFAASRCKGSLERWFIFGAATDFLLAILLLSGLPIAVVVWGLFGRTSEIVATFAWVLAASFVATGVVLIAVAPAEASEGPEPSR</sequence>
<keyword evidence="3" id="KW-1185">Reference proteome</keyword>
<keyword evidence="1" id="KW-0472">Membrane</keyword>
<evidence type="ECO:0008006" key="4">
    <source>
        <dbReference type="Google" id="ProtNLM"/>
    </source>
</evidence>
<feature type="transmembrane region" description="Helical" evidence="1">
    <location>
        <begin position="63"/>
        <end position="80"/>
    </location>
</feature>
<name>A0ABS9VMY7_9SPHN</name>
<evidence type="ECO:0000313" key="2">
    <source>
        <dbReference type="EMBL" id="MCH8615782.1"/>
    </source>
</evidence>
<feature type="transmembrane region" description="Helical" evidence="1">
    <location>
        <begin position="118"/>
        <end position="147"/>
    </location>
</feature>
<proteinExistence type="predicted"/>
<dbReference type="EMBL" id="JAKZHW010000001">
    <property type="protein sequence ID" value="MCH8615782.1"/>
    <property type="molecule type" value="Genomic_DNA"/>
</dbReference>
<feature type="transmembrane region" description="Helical" evidence="1">
    <location>
        <begin position="38"/>
        <end position="56"/>
    </location>
</feature>
<keyword evidence="1" id="KW-0812">Transmembrane</keyword>
<evidence type="ECO:0000256" key="1">
    <source>
        <dbReference type="SAM" id="Phobius"/>
    </source>
</evidence>
<comment type="caution">
    <text evidence="2">The sequence shown here is derived from an EMBL/GenBank/DDBJ whole genome shotgun (WGS) entry which is preliminary data.</text>
</comment>
<feature type="transmembrane region" description="Helical" evidence="1">
    <location>
        <begin position="86"/>
        <end position="106"/>
    </location>
</feature>
<dbReference type="RefSeq" id="WP_241446622.1">
    <property type="nucleotide sequence ID" value="NZ_JAKZHW010000001.1"/>
</dbReference>
<accession>A0ABS9VMY7</accession>
<dbReference type="Proteomes" id="UP001203058">
    <property type="component" value="Unassembled WGS sequence"/>
</dbReference>
<feature type="transmembrane region" description="Helical" evidence="1">
    <location>
        <begin position="7"/>
        <end position="26"/>
    </location>
</feature>
<protein>
    <recommendedName>
        <fullName evidence="4">DUF308 domain-containing protein</fullName>
    </recommendedName>
</protein>
<gene>
    <name evidence="2" type="ORF">LZ016_06665</name>
</gene>